<sequence>MKAEEWALLDRQVLGVIRLTLSRSVAHNVVKEKTTHLMKALSGMYEKSANNKVHLMKKLFNLKMAENASVAQHLNEFNTITNQLSSVEIDFDDEIRALIVLASLPNSWEAMRMAVSNSTGKEKLKYNDIRDLILAEEIRRRDAGETSGSGSALNLETRGRGNDRNSNQVDQNPEILIGTEANLDQANKRGTDALLLAVDSPLDDWVLDSGASLGCCGSGRRPDMLPNGSVWLLEKVRHIPDLRRNLISVGQLDDEGHAILFVGGTWKVTKGARVLARGKKTGTLYMTSCPRDTIAVADASTDTSLWHRRLGHMSEKGMKMLLSKGKLPELKSIDFDMCESCILGKQKNVSFLKTGRTPKAEKLELVHTDLWGPSPVASLGGSRYYITFIDDSSRKVWVYFLKNKSDVFETFKKWKAMVETETGLKVKCLRSDNGGEYIDGGFSEYCAAQGIRMEKTIPGTPQQNGVAERMNRTLNERARSMRLHAGLPKTFWADAVSTAAYLINEDHQFPWSSDFLRSKLDAKSKICFFIGYGDEKFGYRFWDEQNRKIIRSRNVIFNEQVMYKDRGEEDKENVNSQVDLSTPVAEVRRSSRNIRPPQRYSPVLNYLLLTDGGEPECYDEALQDENSSKWELAMKDEMDSLLGNQTWELTELPVGKKALHNKWVYRIKNEHDENLHLEQLDVKTAFLHGDLEEDLYMIQPEGFIVQGQENLVCKLRKSLYGLKQAPRQWVCIEKINNLKKQLSKQFAMKDLGAAKQILGMRIIRDKANGTLKLSQSEYVKKVLSRFNMNEAKPVSTPLGSHFKLSKEQSPKTEEERDHMSKVPYASAIGSLMYAMVCTRPDIAHAVGVVSRFMSRPGKQHWEAVKWILRYLKGSLDTCLCFTGASLKLQGYVDADFAGDIDSRKKAEYVAATEAGKEMIWLHGFLDELGWEFGLIPYNNKVFFITSGKHFSPYIKAHQNYCCALLQIKQSFLVDEYASKDPSSYPQVAMWKSHGEGEGEGEVIDAHEMVLSVIGRLVMSSAFTLPEVVSLVLSTPAAPS</sequence>
<dbReference type="Pfam" id="PF07727">
    <property type="entry name" value="RVT_2"/>
    <property type="match status" value="2"/>
</dbReference>
<organism evidence="7 8">
    <name type="scientific">Vitis vinifera</name>
    <name type="common">Grape</name>
    <dbReference type="NCBI Taxonomy" id="29760"/>
    <lineage>
        <taxon>Eukaryota</taxon>
        <taxon>Viridiplantae</taxon>
        <taxon>Streptophyta</taxon>
        <taxon>Embryophyta</taxon>
        <taxon>Tracheophyta</taxon>
        <taxon>Spermatophyta</taxon>
        <taxon>Magnoliopsida</taxon>
        <taxon>eudicotyledons</taxon>
        <taxon>Gunneridae</taxon>
        <taxon>Pentapetalae</taxon>
        <taxon>rosids</taxon>
        <taxon>Vitales</taxon>
        <taxon>Vitaceae</taxon>
        <taxon>Viteae</taxon>
        <taxon>Vitis</taxon>
    </lineage>
</organism>
<proteinExistence type="predicted"/>
<dbReference type="GO" id="GO:0003676">
    <property type="term" value="F:nucleic acid binding"/>
    <property type="evidence" value="ECO:0007669"/>
    <property type="project" value="InterPro"/>
</dbReference>
<keyword evidence="1" id="KW-0645">Protease</keyword>
<dbReference type="GO" id="GO:0015074">
    <property type="term" value="P:DNA integration"/>
    <property type="evidence" value="ECO:0007669"/>
    <property type="project" value="InterPro"/>
</dbReference>
<dbReference type="GO" id="GO:0006508">
    <property type="term" value="P:proteolysis"/>
    <property type="evidence" value="ECO:0007669"/>
    <property type="project" value="UniProtKB-KW"/>
</dbReference>
<evidence type="ECO:0000313" key="7">
    <source>
        <dbReference type="EMBL" id="RVW37537.1"/>
    </source>
</evidence>
<feature type="region of interest" description="Disordered" evidence="5">
    <location>
        <begin position="797"/>
        <end position="819"/>
    </location>
</feature>
<evidence type="ECO:0000256" key="5">
    <source>
        <dbReference type="SAM" id="MobiDB-lite"/>
    </source>
</evidence>
<dbReference type="InterPro" id="IPR001584">
    <property type="entry name" value="Integrase_cat-core"/>
</dbReference>
<dbReference type="PANTHER" id="PTHR42648">
    <property type="entry name" value="TRANSPOSASE, PUTATIVE-RELATED"/>
    <property type="match status" value="1"/>
</dbReference>
<dbReference type="Pfam" id="PF22936">
    <property type="entry name" value="Pol_BBD"/>
    <property type="match status" value="1"/>
</dbReference>
<dbReference type="InterPro" id="IPR039537">
    <property type="entry name" value="Retrotran_Ty1/copia-like"/>
</dbReference>
<evidence type="ECO:0000259" key="6">
    <source>
        <dbReference type="PROSITE" id="PS50994"/>
    </source>
</evidence>
<dbReference type="GO" id="GO:0004190">
    <property type="term" value="F:aspartic-type endopeptidase activity"/>
    <property type="evidence" value="ECO:0007669"/>
    <property type="project" value="UniProtKB-KW"/>
</dbReference>
<evidence type="ECO:0000256" key="4">
    <source>
        <dbReference type="ARBA" id="ARBA00022801"/>
    </source>
</evidence>
<evidence type="ECO:0000256" key="1">
    <source>
        <dbReference type="ARBA" id="ARBA00022670"/>
    </source>
</evidence>
<keyword evidence="2" id="KW-0479">Metal-binding</keyword>
<dbReference type="InterPro" id="IPR054722">
    <property type="entry name" value="PolX-like_BBD"/>
</dbReference>
<dbReference type="AlphaFoldDB" id="A0A438DPY1"/>
<dbReference type="Pfam" id="PF14223">
    <property type="entry name" value="Retrotran_gag_2"/>
    <property type="match status" value="1"/>
</dbReference>
<feature type="compositionally biased region" description="Basic and acidic residues" evidence="5">
    <location>
        <begin position="804"/>
        <end position="819"/>
    </location>
</feature>
<dbReference type="InterPro" id="IPR025724">
    <property type="entry name" value="GAG-pre-integrase_dom"/>
</dbReference>
<keyword evidence="4" id="KW-0378">Hydrolase</keyword>
<dbReference type="InterPro" id="IPR036397">
    <property type="entry name" value="RNaseH_sf"/>
</dbReference>
<protein>
    <submittedName>
        <fullName evidence="7">Retrovirus-related Pol polyprotein from transposon TNT 1-94</fullName>
    </submittedName>
</protein>
<dbReference type="Proteomes" id="UP000288805">
    <property type="component" value="Unassembled WGS sequence"/>
</dbReference>
<dbReference type="InterPro" id="IPR012337">
    <property type="entry name" value="RNaseH-like_sf"/>
</dbReference>
<dbReference type="InterPro" id="IPR013103">
    <property type="entry name" value="RVT_2"/>
</dbReference>
<dbReference type="Pfam" id="PF25597">
    <property type="entry name" value="SH3_retrovirus"/>
    <property type="match status" value="1"/>
</dbReference>
<dbReference type="InterPro" id="IPR043502">
    <property type="entry name" value="DNA/RNA_pol_sf"/>
</dbReference>
<evidence type="ECO:0000313" key="8">
    <source>
        <dbReference type="Proteomes" id="UP000288805"/>
    </source>
</evidence>
<accession>A0A438DPY1</accession>
<feature type="domain" description="Integrase catalytic" evidence="6">
    <location>
        <begin position="354"/>
        <end position="533"/>
    </location>
</feature>
<dbReference type="SUPFAM" id="SSF56672">
    <property type="entry name" value="DNA/RNA polymerases"/>
    <property type="match status" value="1"/>
</dbReference>
<gene>
    <name evidence="7" type="primary">POLX_537</name>
    <name evidence="7" type="ORF">CK203_073975</name>
</gene>
<feature type="region of interest" description="Disordered" evidence="5">
    <location>
        <begin position="144"/>
        <end position="170"/>
    </location>
</feature>
<dbReference type="Pfam" id="PF13976">
    <property type="entry name" value="gag_pre-integrs"/>
    <property type="match status" value="1"/>
</dbReference>
<evidence type="ECO:0000256" key="3">
    <source>
        <dbReference type="ARBA" id="ARBA00022750"/>
    </source>
</evidence>
<dbReference type="GO" id="GO:0046872">
    <property type="term" value="F:metal ion binding"/>
    <property type="evidence" value="ECO:0007669"/>
    <property type="project" value="UniProtKB-KW"/>
</dbReference>
<name>A0A438DPY1_VITVI</name>
<dbReference type="InterPro" id="IPR057670">
    <property type="entry name" value="SH3_retrovirus"/>
</dbReference>
<dbReference type="Gene3D" id="3.30.420.10">
    <property type="entry name" value="Ribonuclease H-like superfamily/Ribonuclease H"/>
    <property type="match status" value="1"/>
</dbReference>
<dbReference type="SUPFAM" id="SSF53098">
    <property type="entry name" value="Ribonuclease H-like"/>
    <property type="match status" value="1"/>
</dbReference>
<keyword evidence="3" id="KW-0064">Aspartyl protease</keyword>
<dbReference type="PANTHER" id="PTHR42648:SF28">
    <property type="entry name" value="TRANSPOSON-ENCODED PROTEIN WITH RIBONUCLEASE H-LIKE AND RETROVIRUS ZINC FINGER-LIKE DOMAINS"/>
    <property type="match status" value="1"/>
</dbReference>
<comment type="caution">
    <text evidence="7">The sequence shown here is derived from an EMBL/GenBank/DDBJ whole genome shotgun (WGS) entry which is preliminary data.</text>
</comment>
<evidence type="ECO:0000256" key="2">
    <source>
        <dbReference type="ARBA" id="ARBA00022723"/>
    </source>
</evidence>
<dbReference type="EMBL" id="QGNW01001534">
    <property type="protein sequence ID" value="RVW37537.1"/>
    <property type="molecule type" value="Genomic_DNA"/>
</dbReference>
<dbReference type="PROSITE" id="PS50994">
    <property type="entry name" value="INTEGRASE"/>
    <property type="match status" value="1"/>
</dbReference>
<dbReference type="Pfam" id="PF00665">
    <property type="entry name" value="rve"/>
    <property type="match status" value="1"/>
</dbReference>
<reference evidence="7 8" key="1">
    <citation type="journal article" date="2018" name="PLoS Genet.">
        <title>Population sequencing reveals clonal diversity and ancestral inbreeding in the grapevine cultivar Chardonnay.</title>
        <authorList>
            <person name="Roach M.J."/>
            <person name="Johnson D.L."/>
            <person name="Bohlmann J."/>
            <person name="van Vuuren H.J."/>
            <person name="Jones S.J."/>
            <person name="Pretorius I.S."/>
            <person name="Schmidt S.A."/>
            <person name="Borneman A.R."/>
        </authorList>
    </citation>
    <scope>NUCLEOTIDE SEQUENCE [LARGE SCALE GENOMIC DNA]</scope>
    <source>
        <strain evidence="8">cv. Chardonnay</strain>
        <tissue evidence="7">Leaf</tissue>
    </source>
</reference>